<dbReference type="InterPro" id="IPR005182">
    <property type="entry name" value="YdbS-like_PH"/>
</dbReference>
<feature type="compositionally biased region" description="Low complexity" evidence="1">
    <location>
        <begin position="186"/>
        <end position="195"/>
    </location>
</feature>
<comment type="caution">
    <text evidence="4">The sequence shown here is derived from an EMBL/GenBank/DDBJ whole genome shotgun (WGS) entry which is preliminary data.</text>
</comment>
<feature type="transmembrane region" description="Helical" evidence="2">
    <location>
        <begin position="57"/>
        <end position="83"/>
    </location>
</feature>
<evidence type="ECO:0000313" key="5">
    <source>
        <dbReference type="Proteomes" id="UP001646141"/>
    </source>
</evidence>
<accession>A0ABS1SKM9</accession>
<proteinExistence type="predicted"/>
<dbReference type="PANTHER" id="PTHR37938">
    <property type="entry name" value="BLL0215 PROTEIN"/>
    <property type="match status" value="1"/>
</dbReference>
<feature type="region of interest" description="Disordered" evidence="1">
    <location>
        <begin position="176"/>
        <end position="204"/>
    </location>
</feature>
<dbReference type="Proteomes" id="UP001646141">
    <property type="component" value="Unassembled WGS sequence"/>
</dbReference>
<feature type="transmembrane region" description="Helical" evidence="2">
    <location>
        <begin position="33"/>
        <end position="51"/>
    </location>
</feature>
<reference evidence="4 5" key="1">
    <citation type="submission" date="2018-09" db="EMBL/GenBank/DDBJ databases">
        <title>Comparative genomics of Leucobacter spp.</title>
        <authorList>
            <person name="Reis A.C."/>
            <person name="Kolvenbach B.A."/>
            <person name="Corvini P.F.X."/>
            <person name="Nunes O.C."/>
        </authorList>
    </citation>
    <scope>NUCLEOTIDE SEQUENCE [LARGE SCALE GENOMIC DNA]</scope>
    <source>
        <strain evidence="4 5">L-1</strain>
    </source>
</reference>
<keyword evidence="2" id="KW-0472">Membrane</keyword>
<organism evidence="4 5">
    <name type="scientific">Leucobacter chromiireducens subsp. chromiireducens</name>
    <dbReference type="NCBI Taxonomy" id="660067"/>
    <lineage>
        <taxon>Bacteria</taxon>
        <taxon>Bacillati</taxon>
        <taxon>Actinomycetota</taxon>
        <taxon>Actinomycetes</taxon>
        <taxon>Micrococcales</taxon>
        <taxon>Microbacteriaceae</taxon>
        <taxon>Leucobacter</taxon>
    </lineage>
</organism>
<evidence type="ECO:0000256" key="2">
    <source>
        <dbReference type="SAM" id="Phobius"/>
    </source>
</evidence>
<dbReference type="Pfam" id="PF03703">
    <property type="entry name" value="bPH_2"/>
    <property type="match status" value="1"/>
</dbReference>
<evidence type="ECO:0000256" key="1">
    <source>
        <dbReference type="SAM" id="MobiDB-lite"/>
    </source>
</evidence>
<keyword evidence="5" id="KW-1185">Reference proteome</keyword>
<dbReference type="PANTHER" id="PTHR37938:SF1">
    <property type="entry name" value="BLL0215 PROTEIN"/>
    <property type="match status" value="1"/>
</dbReference>
<evidence type="ECO:0000313" key="4">
    <source>
        <dbReference type="EMBL" id="MBL3688723.1"/>
    </source>
</evidence>
<protein>
    <submittedName>
        <fullName evidence="4">PH domain-containing protein</fullName>
    </submittedName>
</protein>
<gene>
    <name evidence="4" type="ORF">D3226_01950</name>
</gene>
<dbReference type="EMBL" id="QYAD01000001">
    <property type="protein sequence ID" value="MBL3688723.1"/>
    <property type="molecule type" value="Genomic_DNA"/>
</dbReference>
<keyword evidence="2" id="KW-1133">Transmembrane helix</keyword>
<name>A0ABS1SKM9_9MICO</name>
<keyword evidence="2" id="KW-0812">Transmembrane</keyword>
<sequence>MTAEVDSVLGPAPASYAQPEVVVLRFRRHGRRLLLPAIALIAIAGVAGFWVGRFSAAWVNLGSALVAGLLALLLGVLPMLSWLAGRTTVTTRRVIVRRGLFVRQRAELALGRVREVRQRRSIGQRLWGTGSIELLHGAEKLVLDDVPGFAVTAEALQELMERSFAHESRIQQTLGGAPQLFGAGTPAPGQPSQPFGAGGFGPGQ</sequence>
<feature type="domain" description="YdbS-like PH" evidence="3">
    <location>
        <begin position="86"/>
        <end position="135"/>
    </location>
</feature>
<evidence type="ECO:0000259" key="3">
    <source>
        <dbReference type="Pfam" id="PF03703"/>
    </source>
</evidence>